<protein>
    <submittedName>
        <fullName evidence="7">SelR domain containing protein, putative</fullName>
    </submittedName>
</protein>
<dbReference type="GO" id="GO:0033743">
    <property type="term" value="F:peptide-methionine (R)-S-oxide reductase activity"/>
    <property type="evidence" value="ECO:0007669"/>
    <property type="project" value="InterPro"/>
</dbReference>
<evidence type="ECO:0000256" key="2">
    <source>
        <dbReference type="ARBA" id="ARBA00007174"/>
    </source>
</evidence>
<dbReference type="GO" id="GO:0046872">
    <property type="term" value="F:metal ion binding"/>
    <property type="evidence" value="ECO:0007669"/>
    <property type="project" value="UniProtKB-KW"/>
</dbReference>
<dbReference type="AlphaFoldDB" id="A0A1G4I200"/>
<dbReference type="EMBL" id="CZPT02000406">
    <property type="protein sequence ID" value="SCU65777.1"/>
    <property type="molecule type" value="Genomic_DNA"/>
</dbReference>
<dbReference type="PROSITE" id="PS51790">
    <property type="entry name" value="MSRB"/>
    <property type="match status" value="1"/>
</dbReference>
<feature type="domain" description="MsrB" evidence="6">
    <location>
        <begin position="61"/>
        <end position="182"/>
    </location>
</feature>
<gene>
    <name evidence="7" type="ORF">TEOVI_000512800</name>
</gene>
<evidence type="ECO:0000256" key="1">
    <source>
        <dbReference type="ARBA" id="ARBA00001947"/>
    </source>
</evidence>
<evidence type="ECO:0000313" key="8">
    <source>
        <dbReference type="Proteomes" id="UP000195570"/>
    </source>
</evidence>
<keyword evidence="8" id="KW-1185">Reference proteome</keyword>
<evidence type="ECO:0000256" key="3">
    <source>
        <dbReference type="ARBA" id="ARBA00022723"/>
    </source>
</evidence>
<dbReference type="GO" id="GO:0006979">
    <property type="term" value="P:response to oxidative stress"/>
    <property type="evidence" value="ECO:0007669"/>
    <property type="project" value="InterPro"/>
</dbReference>
<evidence type="ECO:0000259" key="6">
    <source>
        <dbReference type="PROSITE" id="PS51790"/>
    </source>
</evidence>
<dbReference type="InterPro" id="IPR002579">
    <property type="entry name" value="Met_Sox_Rdtase_MsrB_dom"/>
</dbReference>
<dbReference type="GeneID" id="92379068"/>
<dbReference type="Pfam" id="PF01641">
    <property type="entry name" value="SelR"/>
    <property type="match status" value="1"/>
</dbReference>
<comment type="caution">
    <text evidence="7">The sequence shown here is derived from an EMBL/GenBank/DDBJ whole genome shotgun (WGS) entry which is preliminary data.</text>
</comment>
<dbReference type="VEuPathDB" id="TriTrypDB:TEOVI_000512800"/>
<evidence type="ECO:0000256" key="4">
    <source>
        <dbReference type="ARBA" id="ARBA00022833"/>
    </source>
</evidence>
<dbReference type="InterPro" id="IPR028427">
    <property type="entry name" value="Met_Sox_Rdtase_MsrB"/>
</dbReference>
<comment type="similarity">
    <text evidence="2">Belongs to the MsrB Met sulfoxide reductase family.</text>
</comment>
<dbReference type="InterPro" id="IPR011057">
    <property type="entry name" value="Mss4-like_sf"/>
</dbReference>
<organism evidence="7 8">
    <name type="scientific">Trypanosoma equiperdum</name>
    <dbReference type="NCBI Taxonomy" id="5694"/>
    <lineage>
        <taxon>Eukaryota</taxon>
        <taxon>Discoba</taxon>
        <taxon>Euglenozoa</taxon>
        <taxon>Kinetoplastea</taxon>
        <taxon>Metakinetoplastina</taxon>
        <taxon>Trypanosomatida</taxon>
        <taxon>Trypanosomatidae</taxon>
        <taxon>Trypanosoma</taxon>
    </lineage>
</organism>
<name>A0A1G4I200_TRYEQ</name>
<keyword evidence="4" id="KW-0862">Zinc</keyword>
<evidence type="ECO:0000313" key="7">
    <source>
        <dbReference type="EMBL" id="SCU65777.1"/>
    </source>
</evidence>
<sequence length="183" mass="20410">MRSRNLSPFSTSTSWRRALCISTAAETPSYFSCLLFYTVRQSSMTHCASKKQADGSKDIGDAAWREKLTTQEYRVLRQKATDPPFGAYNTHFETGTYHCAGCGTLLYKSSMKFPCECGWPAFFDCVPLAVREEPDSDGVRTEILCNACGGHLGHVFRGEGFNNPPPNERHCVNGTAIRFQSEK</sequence>
<dbReference type="PANTHER" id="PTHR46081">
    <property type="entry name" value="PEPTIDE METHIONINE SULFOXIDE REDUCTASE 2"/>
    <property type="match status" value="1"/>
</dbReference>
<evidence type="ECO:0000256" key="5">
    <source>
        <dbReference type="ARBA" id="ARBA00023002"/>
    </source>
</evidence>
<accession>A0A1G4I200</accession>
<comment type="cofactor">
    <cofactor evidence="1">
        <name>Zn(2+)</name>
        <dbReference type="ChEBI" id="CHEBI:29105"/>
    </cofactor>
</comment>
<dbReference type="RefSeq" id="XP_067077322.1">
    <property type="nucleotide sequence ID" value="XM_067221221.1"/>
</dbReference>
<reference evidence="7" key="1">
    <citation type="submission" date="2016-09" db="EMBL/GenBank/DDBJ databases">
        <authorList>
            <person name="Hebert L."/>
            <person name="Moumen B."/>
        </authorList>
    </citation>
    <scope>NUCLEOTIDE SEQUENCE [LARGE SCALE GENOMIC DNA]</scope>
    <source>
        <strain evidence="7">OVI</strain>
    </source>
</reference>
<dbReference type="Gene3D" id="2.170.150.20">
    <property type="entry name" value="Peptide methionine sulfoxide reductase"/>
    <property type="match status" value="1"/>
</dbReference>
<dbReference type="Proteomes" id="UP000195570">
    <property type="component" value="Unassembled WGS sequence"/>
</dbReference>
<dbReference type="SUPFAM" id="SSF51316">
    <property type="entry name" value="Mss4-like"/>
    <property type="match status" value="1"/>
</dbReference>
<dbReference type="PANTHER" id="PTHR46081:SF8">
    <property type="entry name" value="PEPTIDE METHIONINE SULFOXIDE REDUCTASE 2"/>
    <property type="match status" value="1"/>
</dbReference>
<keyword evidence="3" id="KW-0479">Metal-binding</keyword>
<proteinExistence type="inferred from homology"/>
<keyword evidence="5" id="KW-0560">Oxidoreductase</keyword>
<dbReference type="GO" id="GO:0030091">
    <property type="term" value="P:protein repair"/>
    <property type="evidence" value="ECO:0007669"/>
    <property type="project" value="InterPro"/>
</dbReference>